<dbReference type="GO" id="GO:0019150">
    <property type="term" value="F:D-ribulokinase activity"/>
    <property type="evidence" value="ECO:0007669"/>
    <property type="project" value="TreeGrafter"/>
</dbReference>
<dbReference type="InParanoid" id="B4LBG0"/>
<dbReference type="InterPro" id="IPR006003">
    <property type="entry name" value="FGGY_RbtK-like"/>
</dbReference>
<sequence>MNMFNLTLIKLPNGLHRQLLLISLNNIGGRQPGQASASVPGTIQLIYSSQFARGLSQTGSGTSPTFPQAARISYQSVLGIRRAWFNNIYLTANCAGNTNFYSSRAGVNSHMSKQAYFVGVDVGTGSARAALVNAEGQVEQQAVEAIKTWTPEPHFYEQSSEDIWHAICKVVKHVISGVNKTQVKGIGFDATCSLVILGANGAPLTVSKSGVAEQNIILWMDHRAELETDEINAAKHALLKYVGGQVSLEMEIPKLLWLKRNLPQTYRSIWRAFDLPDFLTWRATDTDTRSLCSVVCKWNYDAASHSWSADFLRGADLEELTRDKFAALGSDVQPPGKPVGKGLSQRAASELGLDVGTVVSTSLIDAHAGALGMFGCRADEGDDDVQGKMALIAGTSTCHMSITRDACFAQGVWGPYQDAIIPGYFLNEGGQSIAGHLLDHVLKTHESYPELKEMLGGDKYIYQHLNKLLPELATKRGLSELSCLTQDVHVWPDLHGNRSPVADPTLRGIITGLDMTRGVDSLAIKYLAFVQALAYGTRHIIENLYQHKRAAFQTLLFCGGLAKNPLYVQCHADICNLPALIPDEQEMVLVGAAALGAAAAGHYDSLESASKAMGGTGQLLMPNPNTVELHNRKYKVFLKLLDHQREYRDIMQANSA</sequence>
<dbReference type="GO" id="GO:0005737">
    <property type="term" value="C:cytoplasm"/>
    <property type="evidence" value="ECO:0007669"/>
    <property type="project" value="TreeGrafter"/>
</dbReference>
<dbReference type="KEGG" id="dvi:6623906"/>
<dbReference type="AlphaFoldDB" id="B4LBG0"/>
<proteinExistence type="inferred from homology"/>
<evidence type="ECO:0000313" key="7">
    <source>
        <dbReference type="EMBL" id="EDW69748.2"/>
    </source>
</evidence>
<name>B4LBG0_DROVI</name>
<dbReference type="Gene3D" id="3.30.420.40">
    <property type="match status" value="1"/>
</dbReference>
<dbReference type="NCBIfam" id="TIGR01315">
    <property type="entry name" value="5C_CHO_kinase"/>
    <property type="match status" value="1"/>
</dbReference>
<dbReference type="EMBL" id="CH940647">
    <property type="protein sequence ID" value="EDW69748.2"/>
    <property type="molecule type" value="Genomic_DNA"/>
</dbReference>
<evidence type="ECO:0000259" key="5">
    <source>
        <dbReference type="Pfam" id="PF00370"/>
    </source>
</evidence>
<reference evidence="7 8" key="1">
    <citation type="journal article" date="2007" name="Nature">
        <title>Evolution of genes and genomes on the Drosophila phylogeny.</title>
        <authorList>
            <consortium name="Drosophila 12 Genomes Consortium"/>
            <person name="Clark A.G."/>
            <person name="Eisen M.B."/>
            <person name="Smith D.R."/>
            <person name="Bergman C.M."/>
            <person name="Oliver B."/>
            <person name="Markow T.A."/>
            <person name="Kaufman T.C."/>
            <person name="Kellis M."/>
            <person name="Gelbart W."/>
            <person name="Iyer V.N."/>
            <person name="Pollard D.A."/>
            <person name="Sackton T.B."/>
            <person name="Larracuente A.M."/>
            <person name="Singh N.D."/>
            <person name="Abad J.P."/>
            <person name="Abt D.N."/>
            <person name="Adryan B."/>
            <person name="Aguade M."/>
            <person name="Akashi H."/>
            <person name="Anderson W.W."/>
            <person name="Aquadro C.F."/>
            <person name="Ardell D.H."/>
            <person name="Arguello R."/>
            <person name="Artieri C.G."/>
            <person name="Barbash D.A."/>
            <person name="Barker D."/>
            <person name="Barsanti P."/>
            <person name="Batterham P."/>
            <person name="Batzoglou S."/>
            <person name="Begun D."/>
            <person name="Bhutkar A."/>
            <person name="Blanco E."/>
            <person name="Bosak S.A."/>
            <person name="Bradley R.K."/>
            <person name="Brand A.D."/>
            <person name="Brent M.R."/>
            <person name="Brooks A.N."/>
            <person name="Brown R.H."/>
            <person name="Butlin R.K."/>
            <person name="Caggese C."/>
            <person name="Calvi B.R."/>
            <person name="Bernardo de Carvalho A."/>
            <person name="Caspi A."/>
            <person name="Castrezana S."/>
            <person name="Celniker S.E."/>
            <person name="Chang J.L."/>
            <person name="Chapple C."/>
            <person name="Chatterji S."/>
            <person name="Chinwalla A."/>
            <person name="Civetta A."/>
            <person name="Clifton S.W."/>
            <person name="Comeron J.M."/>
            <person name="Costello J.C."/>
            <person name="Coyne J.A."/>
            <person name="Daub J."/>
            <person name="David R.G."/>
            <person name="Delcher A.L."/>
            <person name="Delehaunty K."/>
            <person name="Do C.B."/>
            <person name="Ebling H."/>
            <person name="Edwards K."/>
            <person name="Eickbush T."/>
            <person name="Evans J.D."/>
            <person name="Filipski A."/>
            <person name="Findeiss S."/>
            <person name="Freyhult E."/>
            <person name="Fulton L."/>
            <person name="Fulton R."/>
            <person name="Garcia A.C."/>
            <person name="Gardiner A."/>
            <person name="Garfield D.A."/>
            <person name="Garvin B.E."/>
            <person name="Gibson G."/>
            <person name="Gilbert D."/>
            <person name="Gnerre S."/>
            <person name="Godfrey J."/>
            <person name="Good R."/>
            <person name="Gotea V."/>
            <person name="Gravely B."/>
            <person name="Greenberg A.J."/>
            <person name="Griffiths-Jones S."/>
            <person name="Gross S."/>
            <person name="Guigo R."/>
            <person name="Gustafson E.A."/>
            <person name="Haerty W."/>
            <person name="Hahn M.W."/>
            <person name="Halligan D.L."/>
            <person name="Halpern A.L."/>
            <person name="Halter G.M."/>
            <person name="Han M.V."/>
            <person name="Heger A."/>
            <person name="Hillier L."/>
            <person name="Hinrichs A.S."/>
            <person name="Holmes I."/>
            <person name="Hoskins R.A."/>
            <person name="Hubisz M.J."/>
            <person name="Hultmark D."/>
            <person name="Huntley M.A."/>
            <person name="Jaffe D.B."/>
            <person name="Jagadeeshan S."/>
            <person name="Jeck W.R."/>
            <person name="Johnson J."/>
            <person name="Jones C.D."/>
            <person name="Jordan W.C."/>
            <person name="Karpen G.H."/>
            <person name="Kataoka E."/>
            <person name="Keightley P.D."/>
            <person name="Kheradpour P."/>
            <person name="Kirkness E.F."/>
            <person name="Koerich L.B."/>
            <person name="Kristiansen K."/>
            <person name="Kudrna D."/>
            <person name="Kulathinal R.J."/>
            <person name="Kumar S."/>
            <person name="Kwok R."/>
            <person name="Lander E."/>
            <person name="Langley C.H."/>
            <person name="Lapoint R."/>
            <person name="Lazzaro B.P."/>
            <person name="Lee S.J."/>
            <person name="Levesque L."/>
            <person name="Li R."/>
            <person name="Lin C.F."/>
            <person name="Lin M.F."/>
            <person name="Lindblad-Toh K."/>
            <person name="Llopart A."/>
            <person name="Long M."/>
            <person name="Low L."/>
            <person name="Lozovsky E."/>
            <person name="Lu J."/>
            <person name="Luo M."/>
            <person name="Machado C.A."/>
            <person name="Makalowski W."/>
            <person name="Marzo M."/>
            <person name="Matsuda M."/>
            <person name="Matzkin L."/>
            <person name="McAllister B."/>
            <person name="McBride C.S."/>
            <person name="McKernan B."/>
            <person name="McKernan K."/>
            <person name="Mendez-Lago M."/>
            <person name="Minx P."/>
            <person name="Mollenhauer M.U."/>
            <person name="Montooth K."/>
            <person name="Mount S.M."/>
            <person name="Mu X."/>
            <person name="Myers E."/>
            <person name="Negre B."/>
            <person name="Newfeld S."/>
            <person name="Nielsen R."/>
            <person name="Noor M.A."/>
            <person name="O'Grady P."/>
            <person name="Pachter L."/>
            <person name="Papaceit M."/>
            <person name="Parisi M.J."/>
            <person name="Parisi M."/>
            <person name="Parts L."/>
            <person name="Pedersen J.S."/>
            <person name="Pesole G."/>
            <person name="Phillippy A.M."/>
            <person name="Ponting C.P."/>
            <person name="Pop M."/>
            <person name="Porcelli D."/>
            <person name="Powell J.R."/>
            <person name="Prohaska S."/>
            <person name="Pruitt K."/>
            <person name="Puig M."/>
            <person name="Quesneville H."/>
            <person name="Ram K.R."/>
            <person name="Rand D."/>
            <person name="Rasmussen M.D."/>
            <person name="Reed L.K."/>
            <person name="Reenan R."/>
            <person name="Reily A."/>
            <person name="Remington K.A."/>
            <person name="Rieger T.T."/>
            <person name="Ritchie M.G."/>
            <person name="Robin C."/>
            <person name="Rogers Y.H."/>
            <person name="Rohde C."/>
            <person name="Rozas J."/>
            <person name="Rubenfield M.J."/>
            <person name="Ruiz A."/>
            <person name="Russo S."/>
            <person name="Salzberg S.L."/>
            <person name="Sanchez-Gracia A."/>
            <person name="Saranga D.J."/>
            <person name="Sato H."/>
            <person name="Schaeffer S.W."/>
            <person name="Schatz M.C."/>
            <person name="Schlenke T."/>
            <person name="Schwartz R."/>
            <person name="Segarra C."/>
            <person name="Singh R.S."/>
            <person name="Sirot L."/>
            <person name="Sirota M."/>
            <person name="Sisneros N.B."/>
            <person name="Smith C.D."/>
            <person name="Smith T.F."/>
            <person name="Spieth J."/>
            <person name="Stage D.E."/>
            <person name="Stark A."/>
            <person name="Stephan W."/>
            <person name="Strausberg R.L."/>
            <person name="Strempel S."/>
            <person name="Sturgill D."/>
            <person name="Sutton G."/>
            <person name="Sutton G.G."/>
            <person name="Tao W."/>
            <person name="Teichmann S."/>
            <person name="Tobari Y.N."/>
            <person name="Tomimura Y."/>
            <person name="Tsolas J.M."/>
            <person name="Valente V.L."/>
            <person name="Venter E."/>
            <person name="Venter J.C."/>
            <person name="Vicario S."/>
            <person name="Vieira F.G."/>
            <person name="Vilella A.J."/>
            <person name="Villasante A."/>
            <person name="Walenz B."/>
            <person name="Wang J."/>
            <person name="Wasserman M."/>
            <person name="Watts T."/>
            <person name="Wilson D."/>
            <person name="Wilson R.K."/>
            <person name="Wing R.A."/>
            <person name="Wolfner M.F."/>
            <person name="Wong A."/>
            <person name="Wong G.K."/>
            <person name="Wu C.I."/>
            <person name="Wu G."/>
            <person name="Yamamoto D."/>
            <person name="Yang H.P."/>
            <person name="Yang S.P."/>
            <person name="Yorke J.A."/>
            <person name="Yoshida K."/>
            <person name="Zdobnov E."/>
            <person name="Zhang P."/>
            <person name="Zhang Y."/>
            <person name="Zimin A.V."/>
            <person name="Baldwin J."/>
            <person name="Abdouelleil A."/>
            <person name="Abdulkadir J."/>
            <person name="Abebe A."/>
            <person name="Abera B."/>
            <person name="Abreu J."/>
            <person name="Acer S.C."/>
            <person name="Aftuck L."/>
            <person name="Alexander A."/>
            <person name="An P."/>
            <person name="Anderson E."/>
            <person name="Anderson S."/>
            <person name="Arachi H."/>
            <person name="Azer M."/>
            <person name="Bachantsang P."/>
            <person name="Barry A."/>
            <person name="Bayul T."/>
            <person name="Berlin A."/>
            <person name="Bessette D."/>
            <person name="Bloom T."/>
            <person name="Blye J."/>
            <person name="Boguslavskiy L."/>
            <person name="Bonnet C."/>
            <person name="Boukhgalter B."/>
            <person name="Bourzgui I."/>
            <person name="Brown A."/>
            <person name="Cahill P."/>
            <person name="Channer S."/>
            <person name="Cheshatsang Y."/>
            <person name="Chuda L."/>
            <person name="Citroen M."/>
            <person name="Collymore A."/>
            <person name="Cooke P."/>
            <person name="Costello M."/>
            <person name="D'Aco K."/>
            <person name="Daza R."/>
            <person name="De Haan G."/>
            <person name="DeGray S."/>
            <person name="DeMaso C."/>
            <person name="Dhargay N."/>
            <person name="Dooley K."/>
            <person name="Dooley E."/>
            <person name="Doricent M."/>
            <person name="Dorje P."/>
            <person name="Dorjee K."/>
            <person name="Dupes A."/>
            <person name="Elong R."/>
            <person name="Falk J."/>
            <person name="Farina A."/>
            <person name="Faro S."/>
            <person name="Ferguson D."/>
            <person name="Fisher S."/>
            <person name="Foley C.D."/>
            <person name="Franke A."/>
            <person name="Friedrich D."/>
            <person name="Gadbois L."/>
            <person name="Gearin G."/>
            <person name="Gearin C.R."/>
            <person name="Giannoukos G."/>
            <person name="Goode T."/>
            <person name="Graham J."/>
            <person name="Grandbois E."/>
            <person name="Grewal S."/>
            <person name="Gyaltsen K."/>
            <person name="Hafez N."/>
            <person name="Hagos B."/>
            <person name="Hall J."/>
            <person name="Henson C."/>
            <person name="Hollinger A."/>
            <person name="Honan T."/>
            <person name="Huard M.D."/>
            <person name="Hughes L."/>
            <person name="Hurhula B."/>
            <person name="Husby M.E."/>
            <person name="Kamat A."/>
            <person name="Kanga B."/>
            <person name="Kashin S."/>
            <person name="Khazanovich D."/>
            <person name="Kisner P."/>
            <person name="Lance K."/>
            <person name="Lara M."/>
            <person name="Lee W."/>
            <person name="Lennon N."/>
            <person name="Letendre F."/>
            <person name="LeVine R."/>
            <person name="Lipovsky A."/>
            <person name="Liu X."/>
            <person name="Liu J."/>
            <person name="Liu S."/>
            <person name="Lokyitsang T."/>
            <person name="Lokyitsang Y."/>
            <person name="Lubonja R."/>
            <person name="Lui A."/>
            <person name="MacDonald P."/>
            <person name="Magnisalis V."/>
            <person name="Maru K."/>
            <person name="Matthews C."/>
            <person name="McCusker W."/>
            <person name="McDonough S."/>
            <person name="Mehta T."/>
            <person name="Meldrim J."/>
            <person name="Meneus L."/>
            <person name="Mihai O."/>
            <person name="Mihalev A."/>
            <person name="Mihova T."/>
            <person name="Mittelman R."/>
            <person name="Mlenga V."/>
            <person name="Montmayeur A."/>
            <person name="Mulrain L."/>
            <person name="Navidi A."/>
            <person name="Naylor J."/>
            <person name="Negash T."/>
            <person name="Nguyen T."/>
            <person name="Nguyen N."/>
            <person name="Nicol R."/>
            <person name="Norbu C."/>
            <person name="Norbu N."/>
            <person name="Novod N."/>
            <person name="O'Neill B."/>
            <person name="Osman S."/>
            <person name="Markiewicz E."/>
            <person name="Oyono O.L."/>
            <person name="Patti C."/>
            <person name="Phunkhang P."/>
            <person name="Pierre F."/>
            <person name="Priest M."/>
            <person name="Raghuraman S."/>
            <person name="Rege F."/>
            <person name="Reyes R."/>
            <person name="Rise C."/>
            <person name="Rogov P."/>
            <person name="Ross K."/>
            <person name="Ryan E."/>
            <person name="Settipalli S."/>
            <person name="Shea T."/>
            <person name="Sherpa N."/>
            <person name="Shi L."/>
            <person name="Shih D."/>
            <person name="Sparrow T."/>
            <person name="Spaulding J."/>
            <person name="Stalker J."/>
            <person name="Stange-Thomann N."/>
            <person name="Stavropoulos S."/>
            <person name="Stone C."/>
            <person name="Strader C."/>
            <person name="Tesfaye S."/>
            <person name="Thomson T."/>
            <person name="Thoulutsang Y."/>
            <person name="Thoulutsang D."/>
            <person name="Topham K."/>
            <person name="Topping I."/>
            <person name="Tsamla T."/>
            <person name="Vassiliev H."/>
            <person name="Vo A."/>
            <person name="Wangchuk T."/>
            <person name="Wangdi T."/>
            <person name="Weiand M."/>
            <person name="Wilkinson J."/>
            <person name="Wilson A."/>
            <person name="Yadav S."/>
            <person name="Young G."/>
            <person name="Yu Q."/>
            <person name="Zembek L."/>
            <person name="Zhong D."/>
            <person name="Zimmer A."/>
            <person name="Zwirko Z."/>
            <person name="Jaffe D.B."/>
            <person name="Alvarez P."/>
            <person name="Brockman W."/>
            <person name="Butler J."/>
            <person name="Chin C."/>
            <person name="Gnerre S."/>
            <person name="Grabherr M."/>
            <person name="Kleber M."/>
            <person name="Mauceli E."/>
            <person name="MacCallum I."/>
        </authorList>
    </citation>
    <scope>NUCLEOTIDE SEQUENCE [LARGE SCALE GENOMIC DNA]</scope>
    <source>
        <strain evidence="8">Tucson 15010-1051.87</strain>
    </source>
</reference>
<dbReference type="GO" id="GO:0019321">
    <property type="term" value="P:pentose metabolic process"/>
    <property type="evidence" value="ECO:0007669"/>
    <property type="project" value="TreeGrafter"/>
</dbReference>
<dbReference type="InterPro" id="IPR043129">
    <property type="entry name" value="ATPase_NBD"/>
</dbReference>
<dbReference type="CDD" id="cd07782">
    <property type="entry name" value="ASKHA_NBD_FGGY_D-RBK"/>
    <property type="match status" value="1"/>
</dbReference>
<dbReference type="Pfam" id="PF02782">
    <property type="entry name" value="FGGY_C"/>
    <property type="match status" value="1"/>
</dbReference>
<organism evidence="7 8">
    <name type="scientific">Drosophila virilis</name>
    <name type="common">Fruit fly</name>
    <dbReference type="NCBI Taxonomy" id="7244"/>
    <lineage>
        <taxon>Eukaryota</taxon>
        <taxon>Metazoa</taxon>
        <taxon>Ecdysozoa</taxon>
        <taxon>Arthropoda</taxon>
        <taxon>Hexapoda</taxon>
        <taxon>Insecta</taxon>
        <taxon>Pterygota</taxon>
        <taxon>Neoptera</taxon>
        <taxon>Endopterygota</taxon>
        <taxon>Diptera</taxon>
        <taxon>Brachycera</taxon>
        <taxon>Muscomorpha</taxon>
        <taxon>Ephydroidea</taxon>
        <taxon>Drosophilidae</taxon>
        <taxon>Drosophila</taxon>
    </lineage>
</organism>
<keyword evidence="2 7" id="KW-0808">Transferase</keyword>
<keyword evidence="8" id="KW-1185">Reference proteome</keyword>
<dbReference type="FunFam" id="3.30.420.40:FF:000101">
    <property type="entry name" value="FGGY carbohydrate kinase domain-containing protein"/>
    <property type="match status" value="1"/>
</dbReference>
<dbReference type="InterPro" id="IPR018484">
    <property type="entry name" value="FGGY_N"/>
</dbReference>
<dbReference type="Gene3D" id="1.20.58.2240">
    <property type="match status" value="1"/>
</dbReference>
<dbReference type="SMR" id="B4LBG0"/>
<keyword evidence="3" id="KW-0418">Kinase</keyword>
<dbReference type="OrthoDB" id="203824at2759"/>
<evidence type="ECO:0000259" key="6">
    <source>
        <dbReference type="Pfam" id="PF02782"/>
    </source>
</evidence>
<dbReference type="FunCoup" id="B4LBG0">
    <property type="interactions" value="288"/>
</dbReference>
<dbReference type="InterPro" id="IPR018485">
    <property type="entry name" value="FGGY_C"/>
</dbReference>
<dbReference type="PANTHER" id="PTHR43435">
    <property type="entry name" value="RIBULOKINASE"/>
    <property type="match status" value="1"/>
</dbReference>
<comment type="similarity">
    <text evidence="1">Belongs to the FGGY kinase family.</text>
</comment>
<feature type="domain" description="Carbohydrate kinase FGGY C-terminal" evidence="6">
    <location>
        <begin position="389"/>
        <end position="600"/>
    </location>
</feature>
<protein>
    <recommendedName>
        <fullName evidence="4">FGGY carbohydrate kinase domain-containing protein</fullName>
    </recommendedName>
</protein>
<feature type="domain" description="Carbohydrate kinase FGGY N-terminal" evidence="5">
    <location>
        <begin position="116"/>
        <end position="372"/>
    </location>
</feature>
<accession>B4LBG0</accession>
<evidence type="ECO:0000256" key="3">
    <source>
        <dbReference type="ARBA" id="ARBA00022777"/>
    </source>
</evidence>
<evidence type="ECO:0000256" key="4">
    <source>
        <dbReference type="ARBA" id="ARBA00074355"/>
    </source>
</evidence>
<evidence type="ECO:0000256" key="1">
    <source>
        <dbReference type="ARBA" id="ARBA00009156"/>
    </source>
</evidence>
<evidence type="ECO:0000256" key="2">
    <source>
        <dbReference type="ARBA" id="ARBA00022679"/>
    </source>
</evidence>
<gene>
    <name evidence="7" type="primary">Dvir\GJ13420</name>
    <name evidence="7" type="ORF">Dvir_GJ13420</name>
</gene>
<evidence type="ECO:0000313" key="8">
    <source>
        <dbReference type="Proteomes" id="UP000008792"/>
    </source>
</evidence>
<dbReference type="PANTHER" id="PTHR43435:SF4">
    <property type="entry name" value="FGGY CARBOHYDRATE KINASE DOMAIN-CONTAINING PROTEIN"/>
    <property type="match status" value="1"/>
</dbReference>
<dbReference type="STRING" id="7244.B4LBG0"/>
<dbReference type="Pfam" id="PF00370">
    <property type="entry name" value="FGGY_N"/>
    <property type="match status" value="1"/>
</dbReference>
<dbReference type="HOGENOM" id="CLU_009281_10_2_1"/>
<dbReference type="SUPFAM" id="SSF53067">
    <property type="entry name" value="Actin-like ATPase domain"/>
    <property type="match status" value="2"/>
</dbReference>
<dbReference type="Proteomes" id="UP000008792">
    <property type="component" value="Unassembled WGS sequence"/>
</dbReference>